<dbReference type="SUPFAM" id="SSF158446">
    <property type="entry name" value="IVS-encoded protein-like"/>
    <property type="match status" value="1"/>
</dbReference>
<protein>
    <recommendedName>
        <fullName evidence="3">Four helix bundle protein</fullName>
    </recommendedName>
</protein>
<comment type="caution">
    <text evidence="1">The sequence shown here is derived from an EMBL/GenBank/DDBJ whole genome shotgun (WGS) entry which is preliminary data.</text>
</comment>
<dbReference type="InterPro" id="IPR012657">
    <property type="entry name" value="23S_rRNA-intervening_sequence"/>
</dbReference>
<dbReference type="Proteomes" id="UP000178380">
    <property type="component" value="Unassembled WGS sequence"/>
</dbReference>
<accession>A0A1G2HYH2</accession>
<dbReference type="NCBIfam" id="TIGR02436">
    <property type="entry name" value="four helix bundle protein"/>
    <property type="match status" value="1"/>
</dbReference>
<gene>
    <name evidence="1" type="ORF">A3C58_02015</name>
</gene>
<proteinExistence type="predicted"/>
<sequence>MENQKDSSKFKVEFKKRLYTFVLKMIEFIDKLPNDNVSRRIGDQLLRSGTSILGNYIEGQSASSKKDFINFFNHSLKSANESKLWFAIIRDSKRTKDYIVVWFLKELDEIANIFASSIITLKGKNKL</sequence>
<evidence type="ECO:0000313" key="1">
    <source>
        <dbReference type="EMBL" id="OGZ67507.1"/>
    </source>
</evidence>
<dbReference type="STRING" id="1802205.A3C58_02015"/>
<evidence type="ECO:0008006" key="3">
    <source>
        <dbReference type="Google" id="ProtNLM"/>
    </source>
</evidence>
<dbReference type="Pfam" id="PF05635">
    <property type="entry name" value="23S_rRNA_IVP"/>
    <property type="match status" value="1"/>
</dbReference>
<dbReference type="InterPro" id="IPR036583">
    <property type="entry name" value="23S_rRNA_IVS_sf"/>
</dbReference>
<dbReference type="AlphaFoldDB" id="A0A1G2HYH2"/>
<dbReference type="EMBL" id="MHOR01000007">
    <property type="protein sequence ID" value="OGZ67507.1"/>
    <property type="molecule type" value="Genomic_DNA"/>
</dbReference>
<organism evidence="1 2">
    <name type="scientific">Candidatus Staskawiczbacteria bacterium RIFCSPHIGHO2_02_FULL_34_10</name>
    <dbReference type="NCBI Taxonomy" id="1802205"/>
    <lineage>
        <taxon>Bacteria</taxon>
        <taxon>Candidatus Staskawicziibacteriota</taxon>
    </lineage>
</organism>
<dbReference type="PANTHER" id="PTHR38471:SF2">
    <property type="entry name" value="FOUR HELIX BUNDLE PROTEIN"/>
    <property type="match status" value="1"/>
</dbReference>
<dbReference type="PANTHER" id="PTHR38471">
    <property type="entry name" value="FOUR HELIX BUNDLE PROTEIN"/>
    <property type="match status" value="1"/>
</dbReference>
<reference evidence="1 2" key="1">
    <citation type="journal article" date="2016" name="Nat. Commun.">
        <title>Thousands of microbial genomes shed light on interconnected biogeochemical processes in an aquifer system.</title>
        <authorList>
            <person name="Anantharaman K."/>
            <person name="Brown C.T."/>
            <person name="Hug L.A."/>
            <person name="Sharon I."/>
            <person name="Castelle C.J."/>
            <person name="Probst A.J."/>
            <person name="Thomas B.C."/>
            <person name="Singh A."/>
            <person name="Wilkins M.J."/>
            <person name="Karaoz U."/>
            <person name="Brodie E.L."/>
            <person name="Williams K.H."/>
            <person name="Hubbard S.S."/>
            <person name="Banfield J.F."/>
        </authorList>
    </citation>
    <scope>NUCLEOTIDE SEQUENCE [LARGE SCALE GENOMIC DNA]</scope>
</reference>
<evidence type="ECO:0000313" key="2">
    <source>
        <dbReference type="Proteomes" id="UP000178380"/>
    </source>
</evidence>
<name>A0A1G2HYH2_9BACT</name>
<dbReference type="Gene3D" id="1.20.1440.60">
    <property type="entry name" value="23S rRNA-intervening sequence"/>
    <property type="match status" value="1"/>
</dbReference>